<sequence length="137" mass="15093">MRRWGGRRLAGSPETTEYRVTPTLRVIYEAFTAAYTIRLLLADDNSSLNPRISYSSSNSATLCGEDGEASFWPRARLAAPRHVPARLARPAPRLTKHSAINHFFVRVHVLAASHPATPSYADELSVNVGYGLTLSPM</sequence>
<dbReference type="EMBL" id="VSRR010007141">
    <property type="protein sequence ID" value="MPC46301.1"/>
    <property type="molecule type" value="Genomic_DNA"/>
</dbReference>
<gene>
    <name evidence="1" type="ORF">E2C01_040017</name>
</gene>
<protein>
    <submittedName>
        <fullName evidence="1">Uncharacterized protein</fullName>
    </submittedName>
</protein>
<comment type="caution">
    <text evidence="1">The sequence shown here is derived from an EMBL/GenBank/DDBJ whole genome shotgun (WGS) entry which is preliminary data.</text>
</comment>
<keyword evidence="2" id="KW-1185">Reference proteome</keyword>
<dbReference type="Proteomes" id="UP000324222">
    <property type="component" value="Unassembled WGS sequence"/>
</dbReference>
<reference evidence="1 2" key="1">
    <citation type="submission" date="2019-05" db="EMBL/GenBank/DDBJ databases">
        <title>Another draft genome of Portunus trituberculatus and its Hox gene families provides insights of decapod evolution.</title>
        <authorList>
            <person name="Jeong J.-H."/>
            <person name="Song I."/>
            <person name="Kim S."/>
            <person name="Choi T."/>
            <person name="Kim D."/>
            <person name="Ryu S."/>
            <person name="Kim W."/>
        </authorList>
    </citation>
    <scope>NUCLEOTIDE SEQUENCE [LARGE SCALE GENOMIC DNA]</scope>
    <source>
        <tissue evidence="1">Muscle</tissue>
    </source>
</reference>
<evidence type="ECO:0000313" key="1">
    <source>
        <dbReference type="EMBL" id="MPC46301.1"/>
    </source>
</evidence>
<evidence type="ECO:0000313" key="2">
    <source>
        <dbReference type="Proteomes" id="UP000324222"/>
    </source>
</evidence>
<proteinExistence type="predicted"/>
<dbReference type="AlphaFoldDB" id="A0A5B7FGA2"/>
<name>A0A5B7FGA2_PORTR</name>
<organism evidence="1 2">
    <name type="scientific">Portunus trituberculatus</name>
    <name type="common">Swimming crab</name>
    <name type="synonym">Neptunus trituberculatus</name>
    <dbReference type="NCBI Taxonomy" id="210409"/>
    <lineage>
        <taxon>Eukaryota</taxon>
        <taxon>Metazoa</taxon>
        <taxon>Ecdysozoa</taxon>
        <taxon>Arthropoda</taxon>
        <taxon>Crustacea</taxon>
        <taxon>Multicrustacea</taxon>
        <taxon>Malacostraca</taxon>
        <taxon>Eumalacostraca</taxon>
        <taxon>Eucarida</taxon>
        <taxon>Decapoda</taxon>
        <taxon>Pleocyemata</taxon>
        <taxon>Brachyura</taxon>
        <taxon>Eubrachyura</taxon>
        <taxon>Portunoidea</taxon>
        <taxon>Portunidae</taxon>
        <taxon>Portuninae</taxon>
        <taxon>Portunus</taxon>
    </lineage>
</organism>
<accession>A0A5B7FGA2</accession>